<comment type="subunit">
    <text evidence="5">Binds ribosomal protein uS19.</text>
</comment>
<comment type="function">
    <text evidence="5">An accessory protein needed during the final step in the assembly of 30S ribosomal subunit, possibly for assembly of the head region. Essential for efficient processing of 16S rRNA. May be needed both before and after RbfA during the maturation of 16S rRNA. It has affinity for free ribosomal 30S subunits but not for 70S ribosomes.</text>
</comment>
<evidence type="ECO:0000259" key="7">
    <source>
        <dbReference type="Pfam" id="PF24986"/>
    </source>
</evidence>
<dbReference type="Gene3D" id="2.30.30.240">
    <property type="entry name" value="PRC-barrel domain"/>
    <property type="match status" value="1"/>
</dbReference>
<dbReference type="Proteomes" id="UP000007089">
    <property type="component" value="Chromosome"/>
</dbReference>
<organism evidence="8 9">
    <name type="scientific">Anaeromyxobacter dehalogenans (strain ATCC BAA-258 / DSM 21875 / 2CP-1)</name>
    <dbReference type="NCBI Taxonomy" id="455488"/>
    <lineage>
        <taxon>Bacteria</taxon>
        <taxon>Pseudomonadati</taxon>
        <taxon>Myxococcota</taxon>
        <taxon>Myxococcia</taxon>
        <taxon>Myxococcales</taxon>
        <taxon>Cystobacterineae</taxon>
        <taxon>Anaeromyxobacteraceae</taxon>
        <taxon>Anaeromyxobacter</taxon>
    </lineage>
</organism>
<dbReference type="GO" id="GO:0043022">
    <property type="term" value="F:ribosome binding"/>
    <property type="evidence" value="ECO:0007669"/>
    <property type="project" value="InterPro"/>
</dbReference>
<dbReference type="InterPro" id="IPR036976">
    <property type="entry name" value="RimM_N_sf"/>
</dbReference>
<dbReference type="PANTHER" id="PTHR33692">
    <property type="entry name" value="RIBOSOME MATURATION FACTOR RIMM"/>
    <property type="match status" value="1"/>
</dbReference>
<dbReference type="InterPro" id="IPR002676">
    <property type="entry name" value="RimM_N"/>
</dbReference>
<dbReference type="GO" id="GO:0006364">
    <property type="term" value="P:rRNA processing"/>
    <property type="evidence" value="ECO:0007669"/>
    <property type="project" value="UniProtKB-UniRule"/>
</dbReference>
<accession>B8J892</accession>
<dbReference type="GO" id="GO:0005840">
    <property type="term" value="C:ribosome"/>
    <property type="evidence" value="ECO:0007669"/>
    <property type="project" value="InterPro"/>
</dbReference>
<dbReference type="AlphaFoldDB" id="B8J892"/>
<feature type="domain" description="Ribosome maturation factor RimM PRC barrel" evidence="7">
    <location>
        <begin position="96"/>
        <end position="161"/>
    </location>
</feature>
<dbReference type="InterPro" id="IPR011033">
    <property type="entry name" value="PRC_barrel-like_sf"/>
</dbReference>
<reference evidence="8" key="1">
    <citation type="submission" date="2009-01" db="EMBL/GenBank/DDBJ databases">
        <title>Complete sequence of Anaeromyxobacter dehalogenans 2CP-1.</title>
        <authorList>
            <consortium name="US DOE Joint Genome Institute"/>
            <person name="Lucas S."/>
            <person name="Copeland A."/>
            <person name="Lapidus A."/>
            <person name="Glavina del Rio T."/>
            <person name="Dalin E."/>
            <person name="Tice H."/>
            <person name="Bruce D."/>
            <person name="Goodwin L."/>
            <person name="Pitluck S."/>
            <person name="Saunders E."/>
            <person name="Brettin T."/>
            <person name="Detter J.C."/>
            <person name="Han C."/>
            <person name="Larimer F."/>
            <person name="Land M."/>
            <person name="Hauser L."/>
            <person name="Kyrpides N."/>
            <person name="Ovchinnikova G."/>
            <person name="Beliaev A.S."/>
            <person name="Richardson P."/>
        </authorList>
    </citation>
    <scope>NUCLEOTIDE SEQUENCE</scope>
    <source>
        <strain evidence="8">2CP-1</strain>
    </source>
</reference>
<dbReference type="PANTHER" id="PTHR33692:SF1">
    <property type="entry name" value="RIBOSOME MATURATION FACTOR RIMM"/>
    <property type="match status" value="1"/>
</dbReference>
<keyword evidence="3 5" id="KW-0698">rRNA processing</keyword>
<proteinExistence type="inferred from homology"/>
<sequence length="164" mass="16999">MALVRIGKVVRALGLKGHLGVAGSEGALGTLERVVLRHGAVGQAERRVLEARPQGRLWAVRIDGVADRTGAEALVGAEVLAPREALGEAGEGRHYWGDLEGLPVVTVQGEALGTVTGLMETGAVDVLVVQGARGELLVPLAPYVEVDRAAGRVVVDPPEGLLEP</sequence>
<dbReference type="EMBL" id="CP001359">
    <property type="protein sequence ID" value="ACL65391.1"/>
    <property type="molecule type" value="Genomic_DNA"/>
</dbReference>
<keyword evidence="9" id="KW-1185">Reference proteome</keyword>
<evidence type="ECO:0000256" key="4">
    <source>
        <dbReference type="ARBA" id="ARBA00023186"/>
    </source>
</evidence>
<evidence type="ECO:0000256" key="5">
    <source>
        <dbReference type="HAMAP-Rule" id="MF_00014"/>
    </source>
</evidence>
<dbReference type="GO" id="GO:0042274">
    <property type="term" value="P:ribosomal small subunit biogenesis"/>
    <property type="evidence" value="ECO:0007669"/>
    <property type="project" value="UniProtKB-UniRule"/>
</dbReference>
<protein>
    <recommendedName>
        <fullName evidence="5">Ribosome maturation factor RimM</fullName>
    </recommendedName>
</protein>
<dbReference type="RefSeq" id="WP_012633257.1">
    <property type="nucleotide sequence ID" value="NC_011891.1"/>
</dbReference>
<keyword evidence="4 5" id="KW-0143">Chaperone</keyword>
<feature type="domain" description="RimM N-terminal" evidence="6">
    <location>
        <begin position="6"/>
        <end position="84"/>
    </location>
</feature>
<dbReference type="KEGG" id="acp:A2cp1_2050"/>
<dbReference type="Pfam" id="PF24986">
    <property type="entry name" value="PRC_RimM"/>
    <property type="match status" value="1"/>
</dbReference>
<comment type="subcellular location">
    <subcellularLocation>
        <location evidence="5">Cytoplasm</location>
    </subcellularLocation>
</comment>
<dbReference type="NCBIfam" id="TIGR02273">
    <property type="entry name" value="16S_RimM"/>
    <property type="match status" value="1"/>
</dbReference>
<dbReference type="InterPro" id="IPR011961">
    <property type="entry name" value="RimM"/>
</dbReference>
<evidence type="ECO:0000313" key="8">
    <source>
        <dbReference type="EMBL" id="ACL65391.1"/>
    </source>
</evidence>
<comment type="domain">
    <text evidence="5">The PRC barrel domain binds ribosomal protein uS19.</text>
</comment>
<keyword evidence="1 5" id="KW-0963">Cytoplasm</keyword>
<evidence type="ECO:0000256" key="3">
    <source>
        <dbReference type="ARBA" id="ARBA00022552"/>
    </source>
</evidence>
<evidence type="ECO:0000259" key="6">
    <source>
        <dbReference type="Pfam" id="PF01782"/>
    </source>
</evidence>
<dbReference type="HOGENOM" id="CLU_077636_1_0_7"/>
<dbReference type="SUPFAM" id="SSF50346">
    <property type="entry name" value="PRC-barrel domain"/>
    <property type="match status" value="1"/>
</dbReference>
<evidence type="ECO:0000313" key="9">
    <source>
        <dbReference type="Proteomes" id="UP000007089"/>
    </source>
</evidence>
<comment type="similarity">
    <text evidence="5">Belongs to the RimM family.</text>
</comment>
<dbReference type="Pfam" id="PF01782">
    <property type="entry name" value="RimM"/>
    <property type="match status" value="1"/>
</dbReference>
<dbReference type="Gene3D" id="2.40.30.60">
    <property type="entry name" value="RimM"/>
    <property type="match status" value="1"/>
</dbReference>
<gene>
    <name evidence="5" type="primary">rimM</name>
    <name evidence="8" type="ordered locus">A2cp1_2050</name>
</gene>
<name>B8J892_ANAD2</name>
<evidence type="ECO:0000256" key="1">
    <source>
        <dbReference type="ARBA" id="ARBA00022490"/>
    </source>
</evidence>
<dbReference type="InterPro" id="IPR056792">
    <property type="entry name" value="PRC_RimM"/>
</dbReference>
<evidence type="ECO:0000256" key="2">
    <source>
        <dbReference type="ARBA" id="ARBA00022517"/>
    </source>
</evidence>
<keyword evidence="2 5" id="KW-0690">Ribosome biogenesis</keyword>
<dbReference type="HAMAP" id="MF_00014">
    <property type="entry name" value="Ribosome_mat_RimM"/>
    <property type="match status" value="1"/>
</dbReference>
<dbReference type="GO" id="GO:0005737">
    <property type="term" value="C:cytoplasm"/>
    <property type="evidence" value="ECO:0007669"/>
    <property type="project" value="UniProtKB-SubCell"/>
</dbReference>